<dbReference type="Proteomes" id="UP000192532">
    <property type="component" value="Unassembled WGS sequence"/>
</dbReference>
<reference evidence="2 3" key="1">
    <citation type="journal article" date="2016" name="PLoS ONE">
        <title>Comparative Genomics Analysis of Streptococcus tigurinus Strains Identifies Genetic Elements Specifically and Uniquely Present in Highly Virulent Strains.</title>
        <authorList>
            <person name="Diene S.M."/>
            <person name="Francois P."/>
            <person name="Zbinden A."/>
            <person name="Entenza J.M."/>
            <person name="Resch G."/>
        </authorList>
    </citation>
    <scope>NUCLEOTIDE SEQUENCE [LARGE SCALE GENOMIC DNA]</scope>
    <source>
        <strain evidence="2 3">859</strain>
    </source>
</reference>
<evidence type="ECO:0000313" key="3">
    <source>
        <dbReference type="Proteomes" id="UP000192532"/>
    </source>
</evidence>
<feature type="compositionally biased region" description="Basic and acidic residues" evidence="1">
    <location>
        <begin position="55"/>
        <end position="65"/>
    </location>
</feature>
<dbReference type="RefSeq" id="WP_061418314.1">
    <property type="nucleotide sequence ID" value="NZ_LNVH01000002.1"/>
</dbReference>
<sequence>MAKFKSLFLIAALFISVILTGSVSGVFYAKYMNTKNETKQQTQSVQSNEVQSTEKVGETPADDKTITPPFRPLKCLVTK</sequence>
<evidence type="ECO:0000313" key="2">
    <source>
        <dbReference type="EMBL" id="ORJ32879.1"/>
    </source>
</evidence>
<protein>
    <submittedName>
        <fullName evidence="2">Uncharacterized protein</fullName>
    </submittedName>
</protein>
<name>A0A1X0X1S7_STROR</name>
<dbReference type="EMBL" id="LNVH01000002">
    <property type="protein sequence ID" value="ORJ32879.1"/>
    <property type="molecule type" value="Genomic_DNA"/>
</dbReference>
<organism evidence="2 3">
    <name type="scientific">Streptococcus oralis subsp. tigurinus</name>
    <dbReference type="NCBI Taxonomy" id="1077464"/>
    <lineage>
        <taxon>Bacteria</taxon>
        <taxon>Bacillati</taxon>
        <taxon>Bacillota</taxon>
        <taxon>Bacilli</taxon>
        <taxon>Lactobacillales</taxon>
        <taxon>Streptococcaceae</taxon>
        <taxon>Streptococcus</taxon>
    </lineage>
</organism>
<comment type="caution">
    <text evidence="2">The sequence shown here is derived from an EMBL/GenBank/DDBJ whole genome shotgun (WGS) entry which is preliminary data.</text>
</comment>
<proteinExistence type="predicted"/>
<accession>A0A1X0X1S7</accession>
<dbReference type="AlphaFoldDB" id="A0A1X0X1S7"/>
<feature type="compositionally biased region" description="Polar residues" evidence="1">
    <location>
        <begin position="38"/>
        <end position="54"/>
    </location>
</feature>
<evidence type="ECO:0000256" key="1">
    <source>
        <dbReference type="SAM" id="MobiDB-lite"/>
    </source>
</evidence>
<feature type="region of interest" description="Disordered" evidence="1">
    <location>
        <begin position="38"/>
        <end position="71"/>
    </location>
</feature>
<gene>
    <name evidence="2" type="ORF">ATE37_01505</name>
</gene>